<comment type="caution">
    <text evidence="1">The sequence shown here is derived from an EMBL/GenBank/DDBJ whole genome shotgun (WGS) entry which is preliminary data.</text>
</comment>
<evidence type="ECO:0000313" key="2">
    <source>
        <dbReference type="Proteomes" id="UP000075683"/>
    </source>
</evidence>
<dbReference type="AlphaFoldDB" id="A0A150LQ50"/>
<protein>
    <submittedName>
        <fullName evidence="1">Uncharacterized protein</fullName>
    </submittedName>
</protein>
<gene>
    <name evidence="1" type="ORF">B4135_2842</name>
</gene>
<dbReference type="EMBL" id="LQYT01000073">
    <property type="protein sequence ID" value="KYD14415.1"/>
    <property type="molecule type" value="Genomic_DNA"/>
</dbReference>
<proteinExistence type="predicted"/>
<dbReference type="Proteomes" id="UP000075683">
    <property type="component" value="Unassembled WGS sequence"/>
</dbReference>
<name>A0A150LQ50_9BACI</name>
<reference evidence="1 2" key="1">
    <citation type="submission" date="2016-01" db="EMBL/GenBank/DDBJ databases">
        <title>Draft Genome Sequences of Seven Thermophilic Sporeformers Isolated from Foods.</title>
        <authorList>
            <person name="Berendsen E.M."/>
            <person name="Wells-Bennik M.H."/>
            <person name="Krawcyk A.O."/>
            <person name="De Jong A."/>
            <person name="Holsappel S."/>
            <person name="Eijlander R.T."/>
            <person name="Kuipers O.P."/>
        </authorList>
    </citation>
    <scope>NUCLEOTIDE SEQUENCE [LARGE SCALE GENOMIC DNA]</scope>
    <source>
        <strain evidence="1 2">B4135</strain>
    </source>
</reference>
<accession>A0A150LQ50</accession>
<organism evidence="1 2">
    <name type="scientific">Caldibacillus debilis</name>
    <dbReference type="NCBI Taxonomy" id="301148"/>
    <lineage>
        <taxon>Bacteria</taxon>
        <taxon>Bacillati</taxon>
        <taxon>Bacillota</taxon>
        <taxon>Bacilli</taxon>
        <taxon>Bacillales</taxon>
        <taxon>Bacillaceae</taxon>
        <taxon>Caldibacillus</taxon>
    </lineage>
</organism>
<dbReference type="STRING" id="301148.B4135_2842"/>
<evidence type="ECO:0000313" key="1">
    <source>
        <dbReference type="EMBL" id="KYD14415.1"/>
    </source>
</evidence>
<sequence length="53" mass="6125">MITFINSLHENGKIVKIFVNCLYSIRTFLPLSGPDDQVFPIVFAIPKMERGWK</sequence>